<dbReference type="GO" id="GO:0004497">
    <property type="term" value="F:monooxygenase activity"/>
    <property type="evidence" value="ECO:0007669"/>
    <property type="project" value="UniProtKB-KW"/>
</dbReference>
<evidence type="ECO:0000313" key="11">
    <source>
        <dbReference type="EnsemblPlants" id="AET3Gv20557200.5"/>
    </source>
</evidence>
<evidence type="ECO:0000256" key="3">
    <source>
        <dbReference type="ARBA" id="ARBA00022617"/>
    </source>
</evidence>
<evidence type="ECO:0000256" key="4">
    <source>
        <dbReference type="ARBA" id="ARBA00022692"/>
    </source>
</evidence>
<dbReference type="PRINTS" id="PR00463">
    <property type="entry name" value="EP450I"/>
</dbReference>
<dbReference type="Gramene" id="AET3Gv20557200.5">
    <property type="protein sequence ID" value="AET3Gv20557200.5"/>
    <property type="gene ID" value="AET3Gv20557200"/>
</dbReference>
<comment type="similarity">
    <text evidence="2">Belongs to the cytochrome P450 family.</text>
</comment>
<keyword evidence="8" id="KW-0408">Iron</keyword>
<keyword evidence="5" id="KW-0479">Metal-binding</keyword>
<dbReference type="GO" id="GO:0016020">
    <property type="term" value="C:membrane"/>
    <property type="evidence" value="ECO:0007669"/>
    <property type="project" value="UniProtKB-SubCell"/>
</dbReference>
<dbReference type="PANTHER" id="PTHR24282:SF211">
    <property type="entry name" value="CYTOCHROME P450-RELATED"/>
    <property type="match status" value="1"/>
</dbReference>
<keyword evidence="6" id="KW-1133">Transmembrane helix</keyword>
<keyword evidence="7" id="KW-0560">Oxidoreductase</keyword>
<keyword evidence="12" id="KW-1185">Reference proteome</keyword>
<evidence type="ECO:0000256" key="5">
    <source>
        <dbReference type="ARBA" id="ARBA00022723"/>
    </source>
</evidence>
<dbReference type="GO" id="GO:0020037">
    <property type="term" value="F:heme binding"/>
    <property type="evidence" value="ECO:0007669"/>
    <property type="project" value="InterPro"/>
</dbReference>
<keyword evidence="9" id="KW-0503">Monooxygenase</keyword>
<keyword evidence="3" id="KW-0349">Heme</keyword>
<sequence length="128" mass="14719">MSEINNEIESILLNLIRKRMQAMQEGENTKNDLLGLMLESNMRGTDENGQCISGMTIDEVVEECKLFYFAGTETTSILLTWTMVILSMHPEWQDRAREEVLGLFGKNKIEHEGFARLKTVTMILYEVL</sequence>
<reference evidence="11" key="3">
    <citation type="journal article" date="2017" name="Nature">
        <title>Genome sequence of the progenitor of the wheat D genome Aegilops tauschii.</title>
        <authorList>
            <person name="Luo M.C."/>
            <person name="Gu Y.Q."/>
            <person name="Puiu D."/>
            <person name="Wang H."/>
            <person name="Twardziok S.O."/>
            <person name="Deal K.R."/>
            <person name="Huo N."/>
            <person name="Zhu T."/>
            <person name="Wang L."/>
            <person name="Wang Y."/>
            <person name="McGuire P.E."/>
            <person name="Liu S."/>
            <person name="Long H."/>
            <person name="Ramasamy R.K."/>
            <person name="Rodriguez J.C."/>
            <person name="Van S.L."/>
            <person name="Yuan L."/>
            <person name="Wang Z."/>
            <person name="Xia Z."/>
            <person name="Xiao L."/>
            <person name="Anderson O.D."/>
            <person name="Ouyang S."/>
            <person name="Liang Y."/>
            <person name="Zimin A.V."/>
            <person name="Pertea G."/>
            <person name="Qi P."/>
            <person name="Bennetzen J.L."/>
            <person name="Dai X."/>
            <person name="Dawson M.W."/>
            <person name="Muller H.G."/>
            <person name="Kugler K."/>
            <person name="Rivarola-Duarte L."/>
            <person name="Spannagl M."/>
            <person name="Mayer K.F.X."/>
            <person name="Lu F.H."/>
            <person name="Bevan M.W."/>
            <person name="Leroy P."/>
            <person name="Li P."/>
            <person name="You F.M."/>
            <person name="Sun Q."/>
            <person name="Liu Z."/>
            <person name="Lyons E."/>
            <person name="Wicker T."/>
            <person name="Salzberg S.L."/>
            <person name="Devos K.M."/>
            <person name="Dvorak J."/>
        </authorList>
    </citation>
    <scope>NUCLEOTIDE SEQUENCE [LARGE SCALE GENOMIC DNA]</scope>
    <source>
        <strain evidence="11">cv. AL8/78</strain>
    </source>
</reference>
<evidence type="ECO:0000256" key="9">
    <source>
        <dbReference type="ARBA" id="ARBA00023033"/>
    </source>
</evidence>
<reference evidence="11" key="4">
    <citation type="submission" date="2019-03" db="UniProtKB">
        <authorList>
            <consortium name="EnsemblPlants"/>
        </authorList>
    </citation>
    <scope>IDENTIFICATION</scope>
</reference>
<organism evidence="11 12">
    <name type="scientific">Aegilops tauschii subsp. strangulata</name>
    <name type="common">Goatgrass</name>
    <dbReference type="NCBI Taxonomy" id="200361"/>
    <lineage>
        <taxon>Eukaryota</taxon>
        <taxon>Viridiplantae</taxon>
        <taxon>Streptophyta</taxon>
        <taxon>Embryophyta</taxon>
        <taxon>Tracheophyta</taxon>
        <taxon>Spermatophyta</taxon>
        <taxon>Magnoliopsida</taxon>
        <taxon>Liliopsida</taxon>
        <taxon>Poales</taxon>
        <taxon>Poaceae</taxon>
        <taxon>BOP clade</taxon>
        <taxon>Pooideae</taxon>
        <taxon>Triticodae</taxon>
        <taxon>Triticeae</taxon>
        <taxon>Triticinae</taxon>
        <taxon>Aegilops</taxon>
    </lineage>
</organism>
<comment type="subcellular location">
    <subcellularLocation>
        <location evidence="1">Membrane</location>
    </subcellularLocation>
</comment>
<evidence type="ECO:0000313" key="12">
    <source>
        <dbReference type="Proteomes" id="UP000015105"/>
    </source>
</evidence>
<dbReference type="Pfam" id="PF00067">
    <property type="entry name" value="p450"/>
    <property type="match status" value="1"/>
</dbReference>
<dbReference type="InterPro" id="IPR036396">
    <property type="entry name" value="Cyt_P450_sf"/>
</dbReference>
<dbReference type="Proteomes" id="UP000015105">
    <property type="component" value="Chromosome 3D"/>
</dbReference>
<dbReference type="AlphaFoldDB" id="A0A453F382"/>
<evidence type="ECO:0000256" key="2">
    <source>
        <dbReference type="ARBA" id="ARBA00010617"/>
    </source>
</evidence>
<dbReference type="InterPro" id="IPR002401">
    <property type="entry name" value="Cyt_P450_E_grp-I"/>
</dbReference>
<dbReference type="EnsemblPlants" id="AET3Gv20557200.5">
    <property type="protein sequence ID" value="AET3Gv20557200.5"/>
    <property type="gene ID" value="AET3Gv20557200"/>
</dbReference>
<reference evidence="12" key="1">
    <citation type="journal article" date="2014" name="Science">
        <title>Ancient hybridizations among the ancestral genomes of bread wheat.</title>
        <authorList>
            <consortium name="International Wheat Genome Sequencing Consortium,"/>
            <person name="Marcussen T."/>
            <person name="Sandve S.R."/>
            <person name="Heier L."/>
            <person name="Spannagl M."/>
            <person name="Pfeifer M."/>
            <person name="Jakobsen K.S."/>
            <person name="Wulff B.B."/>
            <person name="Steuernagel B."/>
            <person name="Mayer K.F."/>
            <person name="Olsen O.A."/>
        </authorList>
    </citation>
    <scope>NUCLEOTIDE SEQUENCE [LARGE SCALE GENOMIC DNA]</scope>
    <source>
        <strain evidence="12">cv. AL8/78</strain>
    </source>
</reference>
<dbReference type="PANTHER" id="PTHR24282">
    <property type="entry name" value="CYTOCHROME P450 FAMILY MEMBER"/>
    <property type="match status" value="1"/>
</dbReference>
<evidence type="ECO:0008006" key="13">
    <source>
        <dbReference type="Google" id="ProtNLM"/>
    </source>
</evidence>
<evidence type="ECO:0000256" key="10">
    <source>
        <dbReference type="ARBA" id="ARBA00023136"/>
    </source>
</evidence>
<accession>A0A453F382</accession>
<protein>
    <recommendedName>
        <fullName evidence="13">Secologanin synthase</fullName>
    </recommendedName>
</protein>
<reference evidence="11" key="5">
    <citation type="journal article" date="2021" name="G3 (Bethesda)">
        <title>Aegilops tauschii genome assembly Aet v5.0 features greater sequence contiguity and improved annotation.</title>
        <authorList>
            <person name="Wang L."/>
            <person name="Zhu T."/>
            <person name="Rodriguez J.C."/>
            <person name="Deal K.R."/>
            <person name="Dubcovsky J."/>
            <person name="McGuire P.E."/>
            <person name="Lux T."/>
            <person name="Spannagl M."/>
            <person name="Mayer K.F.X."/>
            <person name="Baldrich P."/>
            <person name="Meyers B.C."/>
            <person name="Huo N."/>
            <person name="Gu Y.Q."/>
            <person name="Zhou H."/>
            <person name="Devos K.M."/>
            <person name="Bennetzen J.L."/>
            <person name="Unver T."/>
            <person name="Budak H."/>
            <person name="Gulick P.J."/>
            <person name="Galiba G."/>
            <person name="Kalapos B."/>
            <person name="Nelson D.R."/>
            <person name="Li P."/>
            <person name="You F.M."/>
            <person name="Luo M.C."/>
            <person name="Dvorak J."/>
        </authorList>
    </citation>
    <scope>NUCLEOTIDE SEQUENCE [LARGE SCALE GENOMIC DNA]</scope>
    <source>
        <strain evidence="11">cv. AL8/78</strain>
    </source>
</reference>
<keyword evidence="4" id="KW-0812">Transmembrane</keyword>
<dbReference type="SUPFAM" id="SSF48264">
    <property type="entry name" value="Cytochrome P450"/>
    <property type="match status" value="1"/>
</dbReference>
<name>A0A453F382_AEGTS</name>
<evidence type="ECO:0000256" key="7">
    <source>
        <dbReference type="ARBA" id="ARBA00023002"/>
    </source>
</evidence>
<evidence type="ECO:0000256" key="6">
    <source>
        <dbReference type="ARBA" id="ARBA00022989"/>
    </source>
</evidence>
<dbReference type="InterPro" id="IPR001128">
    <property type="entry name" value="Cyt_P450"/>
</dbReference>
<evidence type="ECO:0000256" key="8">
    <source>
        <dbReference type="ARBA" id="ARBA00023004"/>
    </source>
</evidence>
<evidence type="ECO:0000256" key="1">
    <source>
        <dbReference type="ARBA" id="ARBA00004370"/>
    </source>
</evidence>
<dbReference type="Gene3D" id="1.10.630.10">
    <property type="entry name" value="Cytochrome P450"/>
    <property type="match status" value="1"/>
</dbReference>
<dbReference type="GO" id="GO:0016705">
    <property type="term" value="F:oxidoreductase activity, acting on paired donors, with incorporation or reduction of molecular oxygen"/>
    <property type="evidence" value="ECO:0007669"/>
    <property type="project" value="InterPro"/>
</dbReference>
<proteinExistence type="inferred from homology"/>
<dbReference type="GO" id="GO:0005506">
    <property type="term" value="F:iron ion binding"/>
    <property type="evidence" value="ECO:0007669"/>
    <property type="project" value="InterPro"/>
</dbReference>
<reference evidence="12" key="2">
    <citation type="journal article" date="2017" name="Nat. Plants">
        <title>The Aegilops tauschii genome reveals multiple impacts of transposons.</title>
        <authorList>
            <person name="Zhao G."/>
            <person name="Zou C."/>
            <person name="Li K."/>
            <person name="Wang K."/>
            <person name="Li T."/>
            <person name="Gao L."/>
            <person name="Zhang X."/>
            <person name="Wang H."/>
            <person name="Yang Z."/>
            <person name="Liu X."/>
            <person name="Jiang W."/>
            <person name="Mao L."/>
            <person name="Kong X."/>
            <person name="Jiao Y."/>
            <person name="Jia J."/>
        </authorList>
    </citation>
    <scope>NUCLEOTIDE SEQUENCE [LARGE SCALE GENOMIC DNA]</scope>
    <source>
        <strain evidence="12">cv. AL8/78</strain>
    </source>
</reference>
<dbReference type="GO" id="GO:0006629">
    <property type="term" value="P:lipid metabolic process"/>
    <property type="evidence" value="ECO:0007669"/>
    <property type="project" value="UniProtKB-ARBA"/>
</dbReference>
<dbReference type="InterPro" id="IPR050665">
    <property type="entry name" value="Cytochrome_P450_Monooxygen"/>
</dbReference>
<keyword evidence="10" id="KW-0472">Membrane</keyword>